<proteinExistence type="predicted"/>
<dbReference type="AlphaFoldDB" id="A0A0E9TQ24"/>
<dbReference type="EMBL" id="GBXM01053602">
    <property type="protein sequence ID" value="JAH54975.1"/>
    <property type="molecule type" value="Transcribed_RNA"/>
</dbReference>
<reference evidence="1" key="1">
    <citation type="submission" date="2014-11" db="EMBL/GenBank/DDBJ databases">
        <authorList>
            <person name="Amaro Gonzalez C."/>
        </authorList>
    </citation>
    <scope>NUCLEOTIDE SEQUENCE</scope>
</reference>
<reference evidence="1" key="2">
    <citation type="journal article" date="2015" name="Fish Shellfish Immunol.">
        <title>Early steps in the European eel (Anguilla anguilla)-Vibrio vulnificus interaction in the gills: Role of the RtxA13 toxin.</title>
        <authorList>
            <person name="Callol A."/>
            <person name="Pajuelo D."/>
            <person name="Ebbesson L."/>
            <person name="Teles M."/>
            <person name="MacKenzie S."/>
            <person name="Amaro C."/>
        </authorList>
    </citation>
    <scope>NUCLEOTIDE SEQUENCE</scope>
</reference>
<organism evidence="1">
    <name type="scientific">Anguilla anguilla</name>
    <name type="common">European freshwater eel</name>
    <name type="synonym">Muraena anguilla</name>
    <dbReference type="NCBI Taxonomy" id="7936"/>
    <lineage>
        <taxon>Eukaryota</taxon>
        <taxon>Metazoa</taxon>
        <taxon>Chordata</taxon>
        <taxon>Craniata</taxon>
        <taxon>Vertebrata</taxon>
        <taxon>Euteleostomi</taxon>
        <taxon>Actinopterygii</taxon>
        <taxon>Neopterygii</taxon>
        <taxon>Teleostei</taxon>
        <taxon>Anguilliformes</taxon>
        <taxon>Anguillidae</taxon>
        <taxon>Anguilla</taxon>
    </lineage>
</organism>
<accession>A0A0E9TQ24</accession>
<protein>
    <submittedName>
        <fullName evidence="1">Uncharacterized protein</fullName>
    </submittedName>
</protein>
<evidence type="ECO:0000313" key="1">
    <source>
        <dbReference type="EMBL" id="JAH54975.1"/>
    </source>
</evidence>
<sequence>MRKGVGTKNTCVVIFKSRSINNYKVEYLLKFTKDVLL</sequence>
<name>A0A0E9TQ24_ANGAN</name>